<keyword evidence="2 8" id="KW-0812">Transmembrane</keyword>
<keyword evidence="4 8" id="KW-0472">Membrane</keyword>
<dbReference type="InterPro" id="IPR004089">
    <property type="entry name" value="MCPsignal_dom"/>
</dbReference>
<dbReference type="Proteomes" id="UP000738517">
    <property type="component" value="Unassembled WGS sequence"/>
</dbReference>
<evidence type="ECO:0000256" key="2">
    <source>
        <dbReference type="ARBA" id="ARBA00022692"/>
    </source>
</evidence>
<dbReference type="Pfam" id="PF00672">
    <property type="entry name" value="HAMP"/>
    <property type="match status" value="1"/>
</dbReference>
<name>A0ABW9YNL6_9GAMM</name>
<dbReference type="PROSITE" id="PS50885">
    <property type="entry name" value="HAMP"/>
    <property type="match status" value="1"/>
</dbReference>
<dbReference type="SMART" id="SM00304">
    <property type="entry name" value="HAMP"/>
    <property type="match status" value="1"/>
</dbReference>
<dbReference type="PROSITE" id="PS50111">
    <property type="entry name" value="CHEMOTAXIS_TRANSDUC_2"/>
    <property type="match status" value="1"/>
</dbReference>
<reference evidence="11 12" key="1">
    <citation type="journal article" date="2017" name="Int. J. Syst. Evol. Microbiol.">
        <title>Photobacterium alginatilyticum sp. nov., a marine bacterium isolated from bottom seawater.</title>
        <authorList>
            <person name="Wang X."/>
            <person name="Wang Y."/>
            <person name="Yang X."/>
            <person name="Sun H."/>
            <person name="Li B."/>
            <person name="Zhang X.H."/>
        </authorList>
    </citation>
    <scope>NUCLEOTIDE SEQUENCE [LARGE SCALE GENOMIC DNA]</scope>
    <source>
        <strain evidence="11 12">P03D4</strain>
    </source>
</reference>
<evidence type="ECO:0000256" key="7">
    <source>
        <dbReference type="PROSITE-ProRule" id="PRU00284"/>
    </source>
</evidence>
<accession>A0ABW9YNL6</accession>
<evidence type="ECO:0000256" key="5">
    <source>
        <dbReference type="ARBA" id="ARBA00023224"/>
    </source>
</evidence>
<evidence type="ECO:0000256" key="8">
    <source>
        <dbReference type="SAM" id="Phobius"/>
    </source>
</evidence>
<evidence type="ECO:0000256" key="3">
    <source>
        <dbReference type="ARBA" id="ARBA00022989"/>
    </source>
</evidence>
<sequence>MIKAAEITKGKGAKHVILLNVQMKKLEDYAAEKALGFSHTATSTIDEVNFITASILFLVVLLIAISSFMVIKSITKPLKVIQETINDIETNSNLKMRVVINSKDELGDISQSFNKMQEKFQSIVQHISLAVKEQSIATEKVASASEQTRQGIAQQSQEIDHVASATDQMSESVKEVASSALRAAEAAQHAETEASNSNNEVKAAIDTLTSLSEGVEGLESLISKVKTDSEEISTILSIIEEITDQTNLLALNAAIEAARAGTHGKGFAVVADEVRLLAQRTQKSTAEINRTIPILQSGTQKAVDAIDNNTKLAQMGVKQAAKAINSLDGITKSIKTISRMNEQIATATEQQKLVAVEISENIVSISNISNINTNYAVQSAQVSSKVKNELKDMKQIVDTFNI</sequence>
<dbReference type="SMART" id="SM00283">
    <property type="entry name" value="MA"/>
    <property type="match status" value="1"/>
</dbReference>
<evidence type="ECO:0000313" key="12">
    <source>
        <dbReference type="Proteomes" id="UP000738517"/>
    </source>
</evidence>
<keyword evidence="5 7" id="KW-0807">Transducer</keyword>
<gene>
    <name evidence="11" type="ORF">EIZ48_20140</name>
</gene>
<dbReference type="Pfam" id="PF00015">
    <property type="entry name" value="MCPsignal"/>
    <property type="match status" value="1"/>
</dbReference>
<feature type="transmembrane region" description="Helical" evidence="8">
    <location>
        <begin position="50"/>
        <end position="71"/>
    </location>
</feature>
<keyword evidence="12" id="KW-1185">Reference proteome</keyword>
<feature type="domain" description="Methyl-accepting transducer" evidence="9">
    <location>
        <begin position="130"/>
        <end position="366"/>
    </location>
</feature>
<protein>
    <submittedName>
        <fullName evidence="11">Methyl-accepting chemotaxis protein</fullName>
    </submittedName>
</protein>
<dbReference type="InterPro" id="IPR003660">
    <property type="entry name" value="HAMP_dom"/>
</dbReference>
<comment type="caution">
    <text evidence="11">The sequence shown here is derived from an EMBL/GenBank/DDBJ whole genome shotgun (WGS) entry which is preliminary data.</text>
</comment>
<comment type="subcellular location">
    <subcellularLocation>
        <location evidence="1">Membrane</location>
        <topology evidence="1">Multi-pass membrane protein</topology>
    </subcellularLocation>
</comment>
<organism evidence="11 12">
    <name type="scientific">Photobacterium alginatilyticum</name>
    <dbReference type="NCBI Taxonomy" id="1775171"/>
    <lineage>
        <taxon>Bacteria</taxon>
        <taxon>Pseudomonadati</taxon>
        <taxon>Pseudomonadota</taxon>
        <taxon>Gammaproteobacteria</taxon>
        <taxon>Vibrionales</taxon>
        <taxon>Vibrionaceae</taxon>
        <taxon>Photobacterium</taxon>
    </lineage>
</organism>
<dbReference type="RefSeq" id="WP_160655408.1">
    <property type="nucleotide sequence ID" value="NZ_RSEJ01000024.1"/>
</dbReference>
<dbReference type="CDD" id="cd06225">
    <property type="entry name" value="HAMP"/>
    <property type="match status" value="1"/>
</dbReference>
<evidence type="ECO:0000259" key="9">
    <source>
        <dbReference type="PROSITE" id="PS50111"/>
    </source>
</evidence>
<evidence type="ECO:0000313" key="11">
    <source>
        <dbReference type="EMBL" id="NBI54831.1"/>
    </source>
</evidence>
<evidence type="ECO:0000256" key="6">
    <source>
        <dbReference type="ARBA" id="ARBA00029447"/>
    </source>
</evidence>
<dbReference type="PANTHER" id="PTHR32089">
    <property type="entry name" value="METHYL-ACCEPTING CHEMOTAXIS PROTEIN MCPB"/>
    <property type="match status" value="1"/>
</dbReference>
<dbReference type="EMBL" id="RSEJ01000024">
    <property type="protein sequence ID" value="NBI54831.1"/>
    <property type="molecule type" value="Genomic_DNA"/>
</dbReference>
<comment type="similarity">
    <text evidence="6">Belongs to the methyl-accepting chemotaxis (MCP) protein family.</text>
</comment>
<dbReference type="PANTHER" id="PTHR32089:SF119">
    <property type="entry name" value="METHYL-ACCEPTING CHEMOTAXIS PROTEIN CTPL"/>
    <property type="match status" value="1"/>
</dbReference>
<evidence type="ECO:0000256" key="4">
    <source>
        <dbReference type="ARBA" id="ARBA00023136"/>
    </source>
</evidence>
<dbReference type="Gene3D" id="1.10.287.950">
    <property type="entry name" value="Methyl-accepting chemotaxis protein"/>
    <property type="match status" value="1"/>
</dbReference>
<feature type="domain" description="HAMP" evidence="10">
    <location>
        <begin position="72"/>
        <end position="125"/>
    </location>
</feature>
<evidence type="ECO:0000259" key="10">
    <source>
        <dbReference type="PROSITE" id="PS50885"/>
    </source>
</evidence>
<proteinExistence type="inferred from homology"/>
<keyword evidence="3 8" id="KW-1133">Transmembrane helix</keyword>
<dbReference type="SUPFAM" id="SSF58104">
    <property type="entry name" value="Methyl-accepting chemotaxis protein (MCP) signaling domain"/>
    <property type="match status" value="1"/>
</dbReference>
<evidence type="ECO:0000256" key="1">
    <source>
        <dbReference type="ARBA" id="ARBA00004141"/>
    </source>
</evidence>